<gene>
    <name evidence="2" type="ORF">ACFSRZ_11045</name>
</gene>
<evidence type="ECO:0000313" key="2">
    <source>
        <dbReference type="EMBL" id="MFD2567911.1"/>
    </source>
</evidence>
<reference evidence="3" key="1">
    <citation type="journal article" date="2019" name="Int. J. Syst. Evol. Microbiol.">
        <title>The Global Catalogue of Microorganisms (GCM) 10K type strain sequencing project: providing services to taxonomists for standard genome sequencing and annotation.</title>
        <authorList>
            <consortium name="The Broad Institute Genomics Platform"/>
            <consortium name="The Broad Institute Genome Sequencing Center for Infectious Disease"/>
            <person name="Wu L."/>
            <person name="Ma J."/>
        </authorList>
    </citation>
    <scope>NUCLEOTIDE SEQUENCE [LARGE SCALE GENOMIC DNA]</scope>
    <source>
        <strain evidence="3">KCTC 52127</strain>
    </source>
</reference>
<protein>
    <submittedName>
        <fullName evidence="2">Uncharacterized protein</fullName>
    </submittedName>
</protein>
<evidence type="ECO:0000256" key="1">
    <source>
        <dbReference type="SAM" id="Phobius"/>
    </source>
</evidence>
<comment type="caution">
    <text evidence="2">The sequence shown here is derived from an EMBL/GenBank/DDBJ whole genome shotgun (WGS) entry which is preliminary data.</text>
</comment>
<dbReference type="EMBL" id="JBHULH010000004">
    <property type="protein sequence ID" value="MFD2567911.1"/>
    <property type="molecule type" value="Genomic_DNA"/>
</dbReference>
<organism evidence="2 3">
    <name type="scientific">Pseudotenacibaculum haliotis</name>
    <dbReference type="NCBI Taxonomy" id="1862138"/>
    <lineage>
        <taxon>Bacteria</taxon>
        <taxon>Pseudomonadati</taxon>
        <taxon>Bacteroidota</taxon>
        <taxon>Flavobacteriia</taxon>
        <taxon>Flavobacteriales</taxon>
        <taxon>Flavobacteriaceae</taxon>
        <taxon>Pseudotenacibaculum</taxon>
    </lineage>
</organism>
<sequence>MKKELFTAVFEKAKNQTGKHKPNSLSKHLSWVFTEDLKLPTSSITFVRYYKKYIEDDQTISFNPKTDLLNKASEYIGYESYEDFVMDKKILEEDSSQTTVISIDRIKEFEKNEGNLKSKLSIWIKNNHQIIIINTTILVMVSVLISSGIVTKRNVRWMKWHEDHYVEVEFEGSTYEREILVPYSEDLIENFKKIKNPNCETQYFTDTGKAITWYYKKGQGNLEIFTAPGSHPTNGKSLKIMTHHIIHKYLCDSY</sequence>
<dbReference type="RefSeq" id="WP_379666617.1">
    <property type="nucleotide sequence ID" value="NZ_JBHULH010000004.1"/>
</dbReference>
<keyword evidence="1" id="KW-1133">Transmembrane helix</keyword>
<proteinExistence type="predicted"/>
<keyword evidence="3" id="KW-1185">Reference proteome</keyword>
<keyword evidence="1" id="KW-0472">Membrane</keyword>
<keyword evidence="1" id="KW-0812">Transmembrane</keyword>
<accession>A0ABW5LV13</accession>
<feature type="transmembrane region" description="Helical" evidence="1">
    <location>
        <begin position="130"/>
        <end position="150"/>
    </location>
</feature>
<evidence type="ECO:0000313" key="3">
    <source>
        <dbReference type="Proteomes" id="UP001597508"/>
    </source>
</evidence>
<dbReference type="Proteomes" id="UP001597508">
    <property type="component" value="Unassembled WGS sequence"/>
</dbReference>
<name>A0ABW5LV13_9FLAO</name>